<dbReference type="EMBL" id="UZAL01037809">
    <property type="protein sequence ID" value="VDP72554.1"/>
    <property type="molecule type" value="Genomic_DNA"/>
</dbReference>
<evidence type="ECO:0000313" key="1">
    <source>
        <dbReference type="EMBL" id="VDP72554.1"/>
    </source>
</evidence>
<proteinExistence type="predicted"/>
<gene>
    <name evidence="1" type="ORF">SMTD_LOCUS16864</name>
</gene>
<evidence type="ECO:0000313" key="2">
    <source>
        <dbReference type="Proteomes" id="UP000269396"/>
    </source>
</evidence>
<sequence>MVSDEISARIQKLVWLLPTYVTYGEDEIFVYQLTDEYTEQEFVLFYFTAAKRSHYE</sequence>
<name>A0A3P8GPV4_9TREM</name>
<keyword evidence="2" id="KW-1185">Reference proteome</keyword>
<organism evidence="1 2">
    <name type="scientific">Schistosoma mattheei</name>
    <dbReference type="NCBI Taxonomy" id="31246"/>
    <lineage>
        <taxon>Eukaryota</taxon>
        <taxon>Metazoa</taxon>
        <taxon>Spiralia</taxon>
        <taxon>Lophotrochozoa</taxon>
        <taxon>Platyhelminthes</taxon>
        <taxon>Trematoda</taxon>
        <taxon>Digenea</taxon>
        <taxon>Strigeidida</taxon>
        <taxon>Schistosomatoidea</taxon>
        <taxon>Schistosomatidae</taxon>
        <taxon>Schistosoma</taxon>
    </lineage>
</organism>
<dbReference type="Proteomes" id="UP000269396">
    <property type="component" value="Unassembled WGS sequence"/>
</dbReference>
<protein>
    <submittedName>
        <fullName evidence="1">Uncharacterized protein</fullName>
    </submittedName>
</protein>
<dbReference type="AlphaFoldDB" id="A0A3P8GPV4"/>
<reference evidence="1 2" key="1">
    <citation type="submission" date="2018-11" db="EMBL/GenBank/DDBJ databases">
        <authorList>
            <consortium name="Pathogen Informatics"/>
        </authorList>
    </citation>
    <scope>NUCLEOTIDE SEQUENCE [LARGE SCALE GENOMIC DNA]</scope>
    <source>
        <strain>Denwood</strain>
        <strain evidence="2">Zambia</strain>
    </source>
</reference>
<accession>A0A3P8GPV4</accession>